<evidence type="ECO:0000313" key="3">
    <source>
        <dbReference type="Proteomes" id="UP000748025"/>
    </source>
</evidence>
<dbReference type="PANTHER" id="PTHR28019:SF7">
    <property type="entry name" value="SUR7 PROTEIN"/>
    <property type="match status" value="1"/>
</dbReference>
<feature type="transmembrane region" description="Helical" evidence="1">
    <location>
        <begin position="230"/>
        <end position="255"/>
    </location>
</feature>
<gene>
    <name evidence="2" type="ORF">E4U43_003425</name>
</gene>
<proteinExistence type="predicted"/>
<dbReference type="Proteomes" id="UP000748025">
    <property type="component" value="Unassembled WGS sequence"/>
</dbReference>
<dbReference type="GO" id="GO:0051285">
    <property type="term" value="C:cell cortex of cell tip"/>
    <property type="evidence" value="ECO:0007669"/>
    <property type="project" value="TreeGrafter"/>
</dbReference>
<reference evidence="2" key="1">
    <citation type="journal article" date="2020" name="bioRxiv">
        <title>Whole genome comparisons of ergot fungi reveals the divergence and evolution of species within the genus Claviceps are the result of varying mechanisms driving genome evolution and host range expansion.</title>
        <authorList>
            <person name="Wyka S.A."/>
            <person name="Mondo S.J."/>
            <person name="Liu M."/>
            <person name="Dettman J."/>
            <person name="Nalam V."/>
            <person name="Broders K.D."/>
        </authorList>
    </citation>
    <scope>NUCLEOTIDE SEQUENCE</scope>
    <source>
        <strain evidence="2">CCC 602</strain>
    </source>
</reference>
<organism evidence="2 3">
    <name type="scientific">Claviceps pusilla</name>
    <dbReference type="NCBI Taxonomy" id="123648"/>
    <lineage>
        <taxon>Eukaryota</taxon>
        <taxon>Fungi</taxon>
        <taxon>Dikarya</taxon>
        <taxon>Ascomycota</taxon>
        <taxon>Pezizomycotina</taxon>
        <taxon>Sordariomycetes</taxon>
        <taxon>Hypocreomycetidae</taxon>
        <taxon>Hypocreales</taxon>
        <taxon>Clavicipitaceae</taxon>
        <taxon>Claviceps</taxon>
    </lineage>
</organism>
<evidence type="ECO:0000313" key="2">
    <source>
        <dbReference type="EMBL" id="KAG5993661.1"/>
    </source>
</evidence>
<feature type="transmembrane region" description="Helical" evidence="1">
    <location>
        <begin position="192"/>
        <end position="218"/>
    </location>
</feature>
<dbReference type="GO" id="GO:0005886">
    <property type="term" value="C:plasma membrane"/>
    <property type="evidence" value="ECO:0007669"/>
    <property type="project" value="InterPro"/>
</dbReference>
<protein>
    <recommendedName>
        <fullName evidence="4">SUR7 protein</fullName>
    </recommendedName>
</protein>
<evidence type="ECO:0000256" key="1">
    <source>
        <dbReference type="SAM" id="Phobius"/>
    </source>
</evidence>
<feature type="transmembrane region" description="Helical" evidence="1">
    <location>
        <begin position="12"/>
        <end position="31"/>
    </location>
</feature>
<accession>A0A9P7N4Q7</accession>
<evidence type="ECO:0008006" key="4">
    <source>
        <dbReference type="Google" id="ProtNLM"/>
    </source>
</evidence>
<name>A0A9P7N4Q7_9HYPO</name>
<comment type="caution">
    <text evidence="2">The sequence shown here is derived from an EMBL/GenBank/DDBJ whole genome shotgun (WGS) entry which is preliminary data.</text>
</comment>
<dbReference type="PANTHER" id="PTHR28019">
    <property type="entry name" value="CELL MEMBRANE PROTEIN YLR413W-RELATED"/>
    <property type="match status" value="1"/>
</dbReference>
<dbReference type="GO" id="GO:0031505">
    <property type="term" value="P:fungal-type cell wall organization"/>
    <property type="evidence" value="ECO:0007669"/>
    <property type="project" value="TreeGrafter"/>
</dbReference>
<keyword evidence="3" id="KW-1185">Reference proteome</keyword>
<keyword evidence="1" id="KW-0812">Transmembrane</keyword>
<dbReference type="OrthoDB" id="4159154at2759"/>
<dbReference type="EMBL" id="SRPW01002330">
    <property type="protein sequence ID" value="KAG5993661.1"/>
    <property type="molecule type" value="Genomic_DNA"/>
</dbReference>
<dbReference type="InterPro" id="IPR009571">
    <property type="entry name" value="SUR7/Rim9-like_fungi"/>
</dbReference>
<sequence>MKLGVPGRPVILLPMVLALVAFILSMLARYAGHEQGFMEEYAVLRLDTSKLGHDILGKVSEENKTSGEKKKNAHGFGGDALEKLSELTDGVKGKINEAVGHIVDKVVKKIGIKEWYSLHITNWCEGDWSPNSTVVDAGLNITNCSSFITDGRFDLRKIVDKEIQAGPFKINPASITWPDTIQKKLDTLARALLALLNAYTVCAGLSSLAFVCSIVAFWKPDLRRIVLMNLVVSAPGFLVLFISSATVTASANFAVAAVNDLGGVVGLSATAGTKFYTLTWVATGFMGFVSLFWVGKYLAMRKETKRRSFNEK</sequence>
<keyword evidence="1" id="KW-0472">Membrane</keyword>
<dbReference type="InterPro" id="IPR052413">
    <property type="entry name" value="SUR7_domain"/>
</dbReference>
<dbReference type="AlphaFoldDB" id="A0A9P7N4Q7"/>
<keyword evidence="1" id="KW-1133">Transmembrane helix</keyword>
<feature type="transmembrane region" description="Helical" evidence="1">
    <location>
        <begin position="275"/>
        <end position="299"/>
    </location>
</feature>
<dbReference type="Pfam" id="PF06687">
    <property type="entry name" value="SUR7"/>
    <property type="match status" value="1"/>
</dbReference>